<keyword evidence="3" id="KW-1133">Transmembrane helix</keyword>
<gene>
    <name evidence="5" type="ORF">GF068_39490</name>
</gene>
<dbReference type="Pfam" id="PF00578">
    <property type="entry name" value="AhpC-TSA"/>
    <property type="match status" value="1"/>
</dbReference>
<proteinExistence type="predicted"/>
<dbReference type="InterPro" id="IPR000866">
    <property type="entry name" value="AhpC/TSA"/>
</dbReference>
<dbReference type="InterPro" id="IPR050553">
    <property type="entry name" value="Thioredoxin_ResA/DsbE_sf"/>
</dbReference>
<evidence type="ECO:0000313" key="6">
    <source>
        <dbReference type="Proteomes" id="UP000440224"/>
    </source>
</evidence>
<dbReference type="Proteomes" id="UP000440224">
    <property type="component" value="Unassembled WGS sequence"/>
</dbReference>
<feature type="transmembrane region" description="Helical" evidence="3">
    <location>
        <begin position="27"/>
        <end position="47"/>
    </location>
</feature>
<dbReference type="PRINTS" id="PR00421">
    <property type="entry name" value="THIOREDOXIN"/>
</dbReference>
<evidence type="ECO:0000259" key="4">
    <source>
        <dbReference type="SMART" id="SM00228"/>
    </source>
</evidence>
<dbReference type="Pfam" id="PF00595">
    <property type="entry name" value="PDZ"/>
    <property type="match status" value="1"/>
</dbReference>
<dbReference type="GO" id="GO:0016209">
    <property type="term" value="F:antioxidant activity"/>
    <property type="evidence" value="ECO:0007669"/>
    <property type="project" value="InterPro"/>
</dbReference>
<reference evidence="5 6" key="1">
    <citation type="submission" date="2019-10" db="EMBL/GenBank/DDBJ databases">
        <title>A soil myxobacterium in the family Polyangiaceae.</title>
        <authorList>
            <person name="Li Y."/>
            <person name="Wang J."/>
        </authorList>
    </citation>
    <scope>NUCLEOTIDE SEQUENCE [LARGE SCALE GENOMIC DNA]</scope>
    <source>
        <strain evidence="5 6">DSM 14734</strain>
    </source>
</reference>
<name>A0A6N7QAR2_9BACT</name>
<dbReference type="Gene3D" id="3.40.30.10">
    <property type="entry name" value="Glutaredoxin"/>
    <property type="match status" value="1"/>
</dbReference>
<evidence type="ECO:0000256" key="2">
    <source>
        <dbReference type="SAM" id="MobiDB-lite"/>
    </source>
</evidence>
<sequence>MAACYTRTMQSADSRDKSRAGRSSSRVRAAAVRGILGIGVVLGMTMAPAPQASAEHRPSRRAWIGVELAPGPAGGGVLAKHVVTSSPARSGGLVDGDVILAVDGVALVKPEQLVARVAIAGPGGSMKLTIRRGAAEREHVVVPVAFPGAEEVLRLDKVGTFAPTWKALERVAGSVPDNIGKLRGRVVVVDFWASWCGPCRAISKDLSKLHAAYGDKGLSIVGLTGEPKAVAEKAATELGMRYPVASDPDDRTAALYGIRSLPTMFVVDKKGVIREVFVGYGPGRGATLEKIVADLIAEPSPSG</sequence>
<organism evidence="5 6">
    <name type="scientific">Polyangium spumosum</name>
    <dbReference type="NCBI Taxonomy" id="889282"/>
    <lineage>
        <taxon>Bacteria</taxon>
        <taxon>Pseudomonadati</taxon>
        <taxon>Myxococcota</taxon>
        <taxon>Polyangia</taxon>
        <taxon>Polyangiales</taxon>
        <taxon>Polyangiaceae</taxon>
        <taxon>Polyangium</taxon>
    </lineage>
</organism>
<protein>
    <submittedName>
        <fullName evidence="5">Redoxin domain-containing protein</fullName>
    </submittedName>
</protein>
<dbReference type="SUPFAM" id="SSF52833">
    <property type="entry name" value="Thioredoxin-like"/>
    <property type="match status" value="1"/>
</dbReference>
<dbReference type="AlphaFoldDB" id="A0A6N7QAR2"/>
<evidence type="ECO:0000256" key="3">
    <source>
        <dbReference type="SAM" id="Phobius"/>
    </source>
</evidence>
<feature type="region of interest" description="Disordered" evidence="2">
    <location>
        <begin position="5"/>
        <end position="25"/>
    </location>
</feature>
<dbReference type="SUPFAM" id="SSF50156">
    <property type="entry name" value="PDZ domain-like"/>
    <property type="match status" value="1"/>
</dbReference>
<keyword evidence="6" id="KW-1185">Reference proteome</keyword>
<dbReference type="GO" id="GO:0016491">
    <property type="term" value="F:oxidoreductase activity"/>
    <property type="evidence" value="ECO:0007669"/>
    <property type="project" value="InterPro"/>
</dbReference>
<accession>A0A6N7QAR2</accession>
<dbReference type="PANTHER" id="PTHR42852:SF13">
    <property type="entry name" value="PROTEIN DIPZ"/>
    <property type="match status" value="1"/>
</dbReference>
<keyword evidence="3" id="KW-0812">Transmembrane</keyword>
<dbReference type="EMBL" id="WJIE01000023">
    <property type="protein sequence ID" value="MRG97951.1"/>
    <property type="molecule type" value="Genomic_DNA"/>
</dbReference>
<dbReference type="InterPro" id="IPR036249">
    <property type="entry name" value="Thioredoxin-like_sf"/>
</dbReference>
<evidence type="ECO:0000313" key="5">
    <source>
        <dbReference type="EMBL" id="MRG97951.1"/>
    </source>
</evidence>
<dbReference type="PANTHER" id="PTHR42852">
    <property type="entry name" value="THIOL:DISULFIDE INTERCHANGE PROTEIN DSBE"/>
    <property type="match status" value="1"/>
</dbReference>
<dbReference type="SMART" id="SM00228">
    <property type="entry name" value="PDZ"/>
    <property type="match status" value="1"/>
</dbReference>
<dbReference type="CDD" id="cd02966">
    <property type="entry name" value="TlpA_like_family"/>
    <property type="match status" value="1"/>
</dbReference>
<dbReference type="InterPro" id="IPR017937">
    <property type="entry name" value="Thioredoxin_CS"/>
</dbReference>
<dbReference type="PROSITE" id="PS00194">
    <property type="entry name" value="THIOREDOXIN_1"/>
    <property type="match status" value="1"/>
</dbReference>
<keyword evidence="3" id="KW-0472">Membrane</keyword>
<evidence type="ECO:0000256" key="1">
    <source>
        <dbReference type="ARBA" id="ARBA00023284"/>
    </source>
</evidence>
<comment type="caution">
    <text evidence="5">The sequence shown here is derived from an EMBL/GenBank/DDBJ whole genome shotgun (WGS) entry which is preliminary data.</text>
</comment>
<keyword evidence="1" id="KW-0676">Redox-active center</keyword>
<dbReference type="Gene3D" id="2.30.42.10">
    <property type="match status" value="1"/>
</dbReference>
<feature type="domain" description="PDZ" evidence="4">
    <location>
        <begin position="62"/>
        <end position="134"/>
    </location>
</feature>
<dbReference type="InterPro" id="IPR036034">
    <property type="entry name" value="PDZ_sf"/>
</dbReference>
<dbReference type="InterPro" id="IPR001478">
    <property type="entry name" value="PDZ"/>
</dbReference>
<dbReference type="OrthoDB" id="9813820at2"/>